<sequence>MTAGSVPYTVPAAAYCTKSPHACREKSEVNSQSVSSCFDKVDGIDFTFRYSLSFHIVVLNAPTLWRHFDNHRIGKALNTEYDNSNSRKHPLCCTRARKSGKVSVREKLLCMQSRRLTNHCEPYLWKGLLSGEELDWNDVHAECLRAQLCS</sequence>
<dbReference type="Proteomes" id="UP000053237">
    <property type="component" value="Unassembled WGS sequence"/>
</dbReference>
<evidence type="ECO:0000313" key="2">
    <source>
        <dbReference type="Proteomes" id="UP000053237"/>
    </source>
</evidence>
<organism evidence="1 2">
    <name type="scientific">Albugo candida</name>
    <dbReference type="NCBI Taxonomy" id="65357"/>
    <lineage>
        <taxon>Eukaryota</taxon>
        <taxon>Sar</taxon>
        <taxon>Stramenopiles</taxon>
        <taxon>Oomycota</taxon>
        <taxon>Peronosporomycetes</taxon>
        <taxon>Albuginales</taxon>
        <taxon>Albuginaceae</taxon>
        <taxon>Albugo</taxon>
    </lineage>
</organism>
<dbReference type="InParanoid" id="A0A024GI81"/>
<proteinExistence type="predicted"/>
<accession>A0A024GI81</accession>
<evidence type="ECO:0000313" key="1">
    <source>
        <dbReference type="EMBL" id="CCI46460.1"/>
    </source>
</evidence>
<name>A0A024GI81_9STRA</name>
<dbReference type="EMBL" id="CAIX01000127">
    <property type="protein sequence ID" value="CCI46460.1"/>
    <property type="molecule type" value="Genomic_DNA"/>
</dbReference>
<comment type="caution">
    <text evidence="1">The sequence shown here is derived from an EMBL/GenBank/DDBJ whole genome shotgun (WGS) entry which is preliminary data.</text>
</comment>
<keyword evidence="2" id="KW-1185">Reference proteome</keyword>
<gene>
    <name evidence="1" type="ORF">BN9_073890</name>
</gene>
<reference evidence="1 2" key="1">
    <citation type="submission" date="2012-05" db="EMBL/GenBank/DDBJ databases">
        <title>Recombination and specialization in a pathogen metapopulation.</title>
        <authorList>
            <person name="Gardiner A."/>
            <person name="Kemen E."/>
            <person name="Schultz-Larsen T."/>
            <person name="MacLean D."/>
            <person name="Van Oosterhout C."/>
            <person name="Jones J.D.G."/>
        </authorList>
    </citation>
    <scope>NUCLEOTIDE SEQUENCE [LARGE SCALE GENOMIC DNA]</scope>
    <source>
        <strain evidence="1 2">Ac Nc2</strain>
    </source>
</reference>
<dbReference type="AlphaFoldDB" id="A0A024GI81"/>
<protein>
    <submittedName>
        <fullName evidence="1">Uncharacterized protein</fullName>
    </submittedName>
</protein>